<feature type="transmembrane region" description="Helical" evidence="9">
    <location>
        <begin position="148"/>
        <end position="169"/>
    </location>
</feature>
<dbReference type="InterPro" id="IPR046786">
    <property type="entry name" value="MotA_N"/>
</dbReference>
<evidence type="ECO:0000256" key="6">
    <source>
        <dbReference type="ARBA" id="ARBA00023136"/>
    </source>
</evidence>
<proteinExistence type="inferred from homology"/>
<comment type="similarity">
    <text evidence="7">Belongs to the exbB/tolQ family.</text>
</comment>
<dbReference type="GO" id="GO:0005886">
    <property type="term" value="C:plasma membrane"/>
    <property type="evidence" value="ECO:0007669"/>
    <property type="project" value="UniProtKB-SubCell"/>
</dbReference>
<evidence type="ECO:0000256" key="3">
    <source>
        <dbReference type="ARBA" id="ARBA00022692"/>
    </source>
</evidence>
<dbReference type="Pfam" id="PF20560">
    <property type="entry name" value="MotA_N"/>
    <property type="match status" value="1"/>
</dbReference>
<keyword evidence="12" id="KW-0282">Flagellum</keyword>
<reference evidence="12" key="1">
    <citation type="journal article" date="2020" name="mSystems">
        <title>Genome- and Community-Level Interaction Insights into Carbon Utilization and Element Cycling Functions of Hydrothermarchaeota in Hydrothermal Sediment.</title>
        <authorList>
            <person name="Zhou Z."/>
            <person name="Liu Y."/>
            <person name="Xu W."/>
            <person name="Pan J."/>
            <person name="Luo Z.H."/>
            <person name="Li M."/>
        </authorList>
    </citation>
    <scope>NUCLEOTIDE SEQUENCE [LARGE SCALE GENOMIC DNA]</scope>
    <source>
        <strain evidence="12">SpSt-192</strain>
    </source>
</reference>
<evidence type="ECO:0000259" key="11">
    <source>
        <dbReference type="Pfam" id="PF20560"/>
    </source>
</evidence>
<keyword evidence="5 9" id="KW-1133">Transmembrane helix</keyword>
<keyword evidence="7" id="KW-0813">Transport</keyword>
<dbReference type="EMBL" id="DSID01000103">
    <property type="protein sequence ID" value="HEX69866.1"/>
    <property type="molecule type" value="Genomic_DNA"/>
</dbReference>
<dbReference type="InterPro" id="IPR002898">
    <property type="entry name" value="MotA_ExbB_proton_chnl"/>
</dbReference>
<sequence>MDKGTVIGLVVGFGALLTANYLEGGEFHSLLNLPAFLIVIGGTLGATLISFPLERVLRLPKLIALTFFERSTTEDELIEQFVHLAGKARREGLLSLEAEIANIKDPFIQKGLQLVVDGIDPEMIREILENHIHAAAERHEHGYSMLEAMGGYAPTMGIIGTVMGLIHVLSSLEDPSKLGGAIAVAFIATLYGVWTANLMWLPLGARLKAKSRAERAFRGVALEGILSVQAGDNPRIVREKLGALLPRHARGEANAASPSAQQSPAVMTGES</sequence>
<evidence type="ECO:0000256" key="9">
    <source>
        <dbReference type="SAM" id="Phobius"/>
    </source>
</evidence>
<comment type="caution">
    <text evidence="12">The sequence shown here is derived from an EMBL/GenBank/DDBJ whole genome shotgun (WGS) entry which is preliminary data.</text>
</comment>
<keyword evidence="7" id="KW-0653">Protein transport</keyword>
<evidence type="ECO:0000259" key="10">
    <source>
        <dbReference type="Pfam" id="PF01618"/>
    </source>
</evidence>
<keyword evidence="12" id="KW-0969">Cilium</keyword>
<feature type="domain" description="Motility protein A N-terminal" evidence="11">
    <location>
        <begin position="6"/>
        <end position="91"/>
    </location>
</feature>
<dbReference type="PANTHER" id="PTHR30433">
    <property type="entry name" value="CHEMOTAXIS PROTEIN MOTA"/>
    <property type="match status" value="1"/>
</dbReference>
<feature type="region of interest" description="Disordered" evidence="8">
    <location>
        <begin position="250"/>
        <end position="271"/>
    </location>
</feature>
<keyword evidence="6 9" id="KW-0472">Membrane</keyword>
<evidence type="ECO:0000256" key="4">
    <source>
        <dbReference type="ARBA" id="ARBA00022779"/>
    </source>
</evidence>
<feature type="compositionally biased region" description="Low complexity" evidence="8">
    <location>
        <begin position="255"/>
        <end position="265"/>
    </location>
</feature>
<feature type="transmembrane region" description="Helical" evidence="9">
    <location>
        <begin position="181"/>
        <end position="203"/>
    </location>
</feature>
<evidence type="ECO:0000256" key="2">
    <source>
        <dbReference type="ARBA" id="ARBA00022475"/>
    </source>
</evidence>
<keyword evidence="2" id="KW-1003">Cell membrane</keyword>
<evidence type="ECO:0000256" key="5">
    <source>
        <dbReference type="ARBA" id="ARBA00022989"/>
    </source>
</evidence>
<protein>
    <submittedName>
        <fullName evidence="12">Flagellar motor protein</fullName>
    </submittedName>
</protein>
<dbReference type="PANTHER" id="PTHR30433:SF3">
    <property type="entry name" value="MOTILITY PROTEIN A"/>
    <property type="match status" value="1"/>
</dbReference>
<keyword evidence="12" id="KW-0966">Cell projection</keyword>
<keyword evidence="4" id="KW-0283">Flagellar rotation</keyword>
<dbReference type="InterPro" id="IPR047055">
    <property type="entry name" value="MotA-like"/>
</dbReference>
<organism evidence="12">
    <name type="scientific">Thermorudis sp</name>
    <dbReference type="NCBI Taxonomy" id="1969470"/>
    <lineage>
        <taxon>Bacteria</taxon>
        <taxon>Pseudomonadati</taxon>
        <taxon>Thermomicrobiota</taxon>
        <taxon>Thermomicrobia</taxon>
        <taxon>Thermomicrobia incertae sedis</taxon>
        <taxon>Thermorudis</taxon>
    </lineage>
</organism>
<dbReference type="GO" id="GO:0071978">
    <property type="term" value="P:bacterial-type flagellum-dependent swarming motility"/>
    <property type="evidence" value="ECO:0007669"/>
    <property type="project" value="InterPro"/>
</dbReference>
<dbReference type="GO" id="GO:0006935">
    <property type="term" value="P:chemotaxis"/>
    <property type="evidence" value="ECO:0007669"/>
    <property type="project" value="InterPro"/>
</dbReference>
<evidence type="ECO:0000256" key="1">
    <source>
        <dbReference type="ARBA" id="ARBA00004651"/>
    </source>
</evidence>
<feature type="domain" description="MotA/TolQ/ExbB proton channel" evidence="10">
    <location>
        <begin position="101"/>
        <end position="214"/>
    </location>
</feature>
<feature type="transmembrane region" description="Helical" evidence="9">
    <location>
        <begin position="34"/>
        <end position="53"/>
    </location>
</feature>
<evidence type="ECO:0000313" key="12">
    <source>
        <dbReference type="EMBL" id="HEX69866.1"/>
    </source>
</evidence>
<comment type="subcellular location">
    <subcellularLocation>
        <location evidence="1">Cell membrane</location>
        <topology evidence="1">Multi-pass membrane protein</topology>
    </subcellularLocation>
    <subcellularLocation>
        <location evidence="7">Membrane</location>
        <topology evidence="7">Multi-pass membrane protein</topology>
    </subcellularLocation>
</comment>
<evidence type="ECO:0000256" key="7">
    <source>
        <dbReference type="RuleBase" id="RU004057"/>
    </source>
</evidence>
<gene>
    <name evidence="12" type="ORF">ENP13_01290</name>
</gene>
<name>A0A7C2WGC2_9BACT</name>
<evidence type="ECO:0000256" key="8">
    <source>
        <dbReference type="SAM" id="MobiDB-lite"/>
    </source>
</evidence>
<dbReference type="GO" id="GO:0015031">
    <property type="term" value="P:protein transport"/>
    <property type="evidence" value="ECO:0007669"/>
    <property type="project" value="UniProtKB-KW"/>
</dbReference>
<dbReference type="AlphaFoldDB" id="A0A7C2WGC2"/>
<keyword evidence="3 9" id="KW-0812">Transmembrane</keyword>
<accession>A0A7C2WGC2</accession>
<dbReference type="NCBIfam" id="NF006583">
    <property type="entry name" value="PRK09109.1"/>
    <property type="match status" value="1"/>
</dbReference>
<dbReference type="Pfam" id="PF01618">
    <property type="entry name" value="MotA_ExbB"/>
    <property type="match status" value="1"/>
</dbReference>